<evidence type="ECO:0000313" key="2">
    <source>
        <dbReference type="Proteomes" id="UP000682877"/>
    </source>
</evidence>
<evidence type="ECO:0000313" key="1">
    <source>
        <dbReference type="EMBL" id="CAE5959283.1"/>
    </source>
</evidence>
<dbReference type="InterPro" id="IPR009568">
    <property type="entry name" value="DUF1184"/>
</dbReference>
<dbReference type="PIRSF" id="PIRSF031143">
    <property type="entry name" value="UCP031143"/>
    <property type="match status" value="1"/>
</dbReference>
<dbReference type="AlphaFoldDB" id="A0A8S1ZPI3"/>
<organism evidence="1 2">
    <name type="scientific">Arabidopsis arenosa</name>
    <name type="common">Sand rock-cress</name>
    <name type="synonym">Cardaminopsis arenosa</name>
    <dbReference type="NCBI Taxonomy" id="38785"/>
    <lineage>
        <taxon>Eukaryota</taxon>
        <taxon>Viridiplantae</taxon>
        <taxon>Streptophyta</taxon>
        <taxon>Embryophyta</taxon>
        <taxon>Tracheophyta</taxon>
        <taxon>Spermatophyta</taxon>
        <taxon>Magnoliopsida</taxon>
        <taxon>eudicotyledons</taxon>
        <taxon>Gunneridae</taxon>
        <taxon>Pentapetalae</taxon>
        <taxon>rosids</taxon>
        <taxon>malvids</taxon>
        <taxon>Brassicales</taxon>
        <taxon>Brassicaceae</taxon>
        <taxon>Camelineae</taxon>
        <taxon>Arabidopsis</taxon>
    </lineage>
</organism>
<keyword evidence="2" id="KW-1185">Reference proteome</keyword>
<name>A0A8S1ZPI3_ARAAE</name>
<protein>
    <submittedName>
        <fullName evidence="1">Uncharacterized protein</fullName>
    </submittedName>
</protein>
<reference evidence="1" key="1">
    <citation type="submission" date="2021-01" db="EMBL/GenBank/DDBJ databases">
        <authorList>
            <person name="Bezrukov I."/>
        </authorList>
    </citation>
    <scope>NUCLEOTIDE SEQUENCE</scope>
</reference>
<sequence length="234" mass="27162">MESMSMTDHVRVVRHNKRLPQSRYSPYTLGTDLNKEKEKQKEEAIRLGVELSLFVAEAMFLLSDDQRSTLHFCLCLLNIAGKRDYDGPVVGRLVHVIQYVFETYIKPKNGVYHDDGLSIHFELIKTCPQHFNFGVRLLNHIVWGLKNGGVVESYSFDYYDQELKKLEEKLRSAKEFSEANGFVREEIKSNIVHLWNSLFEATPEVINSNKPILLELFRPIEKEVCCRRLASLLI</sequence>
<gene>
    <name evidence="1" type="ORF">AARE701A_LOCUS2820</name>
</gene>
<dbReference type="InterPro" id="IPR016970">
    <property type="entry name" value="UCP031143"/>
</dbReference>
<dbReference type="EMBL" id="LR999451">
    <property type="protein sequence ID" value="CAE5959283.1"/>
    <property type="molecule type" value="Genomic_DNA"/>
</dbReference>
<dbReference type="Pfam" id="PF06683">
    <property type="entry name" value="DUF1184"/>
    <property type="match status" value="1"/>
</dbReference>
<accession>A0A8S1ZPI3</accession>
<proteinExistence type="predicted"/>
<dbReference type="Proteomes" id="UP000682877">
    <property type="component" value="Chromosome 1"/>
</dbReference>